<sequence length="327" mass="37078">MIVFSEWSNEGCHVMSHNKTHVTCSCEHLTSFAVLMSYSAHETKELDFITYFGCCLSLVSMLLAFVTFTCFKNLRCDRNSIHKNLVANLFVAELIFCLGINQQLTNKPTTHQTLCSVISILLHYFFLTSFCWMCMEGVHLYILLVVVFNGATSHLKYYCALSYAVPAIIVIISMSVNIEGYGTEDHCWLSTEHGFSWAFLAPVIFILTINSVVLSVTIGTMCRLKLNTPQASTDNNVLTNFSALVLMVILGSTWLLGVFNINQSSITMVYIFTILNTLQGFLIFLFHCLLNKKVGWLCCRWQVVSSHHTFEGSFKQIFFFISFLQLI</sequence>
<dbReference type="STRING" id="6412.T1G474"/>
<feature type="transmembrane region" description="Helical" evidence="13">
    <location>
        <begin position="83"/>
        <end position="101"/>
    </location>
</feature>
<evidence type="ECO:0000256" key="3">
    <source>
        <dbReference type="ARBA" id="ARBA00022475"/>
    </source>
</evidence>
<feature type="transmembrane region" description="Helical" evidence="13">
    <location>
        <begin position="237"/>
        <end position="256"/>
    </location>
</feature>
<dbReference type="HOGENOM" id="CLU_002753_3_1_1"/>
<dbReference type="KEGG" id="hro:HELRODRAFT_80944"/>
<dbReference type="eggNOG" id="KOG4193">
    <property type="taxonomic scope" value="Eukaryota"/>
</dbReference>
<dbReference type="InterPro" id="IPR048072">
    <property type="entry name" value="7tmB2_latrophilin-like"/>
</dbReference>
<evidence type="ECO:0000256" key="2">
    <source>
        <dbReference type="ARBA" id="ARBA00007343"/>
    </source>
</evidence>
<dbReference type="PANTHER" id="PTHR12011">
    <property type="entry name" value="ADHESION G-PROTEIN COUPLED RECEPTOR"/>
    <property type="match status" value="1"/>
</dbReference>
<feature type="domain" description="G-protein coupled receptors family 2 profile 2" evidence="15">
    <location>
        <begin position="46"/>
        <end position="291"/>
    </location>
</feature>
<keyword evidence="6" id="KW-0732">Signal</keyword>
<dbReference type="InterPro" id="IPR057244">
    <property type="entry name" value="GAIN_B"/>
</dbReference>
<evidence type="ECO:0000256" key="5">
    <source>
        <dbReference type="ARBA" id="ARBA00022692"/>
    </source>
</evidence>
<dbReference type="Gene3D" id="1.20.1070.10">
    <property type="entry name" value="Rhodopsin 7-helix transmembrane proteins"/>
    <property type="match status" value="1"/>
</dbReference>
<evidence type="ECO:0000256" key="7">
    <source>
        <dbReference type="ARBA" id="ARBA00022737"/>
    </source>
</evidence>
<dbReference type="CTD" id="20215872"/>
<evidence type="ECO:0000259" key="14">
    <source>
        <dbReference type="PROSITE" id="PS50221"/>
    </source>
</evidence>
<keyword evidence="7" id="KW-0677">Repeat</keyword>
<dbReference type="SMART" id="SM00303">
    <property type="entry name" value="GPS"/>
    <property type="match status" value="1"/>
</dbReference>
<reference evidence="16 18" key="2">
    <citation type="journal article" date="2013" name="Nature">
        <title>Insights into bilaterian evolution from three spiralian genomes.</title>
        <authorList>
            <person name="Simakov O."/>
            <person name="Marletaz F."/>
            <person name="Cho S.J."/>
            <person name="Edsinger-Gonzales E."/>
            <person name="Havlak P."/>
            <person name="Hellsten U."/>
            <person name="Kuo D.H."/>
            <person name="Larsson T."/>
            <person name="Lv J."/>
            <person name="Arendt D."/>
            <person name="Savage R."/>
            <person name="Osoegawa K."/>
            <person name="de Jong P."/>
            <person name="Grimwood J."/>
            <person name="Chapman J.A."/>
            <person name="Shapiro H."/>
            <person name="Aerts A."/>
            <person name="Otillar R.P."/>
            <person name="Terry A.Y."/>
            <person name="Boore J.L."/>
            <person name="Grigoriev I.V."/>
            <person name="Lindberg D.R."/>
            <person name="Seaver E.C."/>
            <person name="Weisblat D.A."/>
            <person name="Putnam N.H."/>
            <person name="Rokhsar D.S."/>
        </authorList>
    </citation>
    <scope>NUCLEOTIDE SEQUENCE</scope>
</reference>
<dbReference type="FunFam" id="1.20.1070.10:FF:000054">
    <property type="entry name" value="Adhesion G protein-coupled receptor E3"/>
    <property type="match status" value="1"/>
</dbReference>
<keyword evidence="9 13" id="KW-1133">Transmembrane helix</keyword>
<dbReference type="InterPro" id="IPR017981">
    <property type="entry name" value="GPCR_2-like_7TM"/>
</dbReference>
<keyword evidence="8" id="KW-0106">Calcium</keyword>
<dbReference type="Proteomes" id="UP000015101">
    <property type="component" value="Unassembled WGS sequence"/>
</dbReference>
<gene>
    <name evidence="17" type="primary">20215872</name>
    <name evidence="16" type="ORF">HELRODRAFT_80944</name>
</gene>
<evidence type="ECO:0000313" key="17">
    <source>
        <dbReference type="EnsemblMetazoa" id="HelroP80944"/>
    </source>
</evidence>
<evidence type="ECO:0000256" key="6">
    <source>
        <dbReference type="ARBA" id="ARBA00022729"/>
    </source>
</evidence>
<dbReference type="EMBL" id="KB096676">
    <property type="protein sequence ID" value="ESO03089.1"/>
    <property type="molecule type" value="Genomic_DNA"/>
</dbReference>
<feature type="domain" description="GAIN-B" evidence="14">
    <location>
        <begin position="1"/>
        <end position="42"/>
    </location>
</feature>
<feature type="transmembrane region" description="Helical" evidence="13">
    <location>
        <begin position="268"/>
        <end position="290"/>
    </location>
</feature>
<feature type="transmembrane region" description="Helical" evidence="13">
    <location>
        <begin position="195"/>
        <end position="216"/>
    </location>
</feature>
<keyword evidence="4" id="KW-0245">EGF-like domain</keyword>
<dbReference type="InterPro" id="IPR017983">
    <property type="entry name" value="GPCR_2_secretin-like_CS"/>
</dbReference>
<dbReference type="PROSITE" id="PS00650">
    <property type="entry name" value="G_PROTEIN_RECEP_F2_2"/>
    <property type="match status" value="1"/>
</dbReference>
<dbReference type="InterPro" id="IPR000203">
    <property type="entry name" value="GPS"/>
</dbReference>
<evidence type="ECO:0000313" key="16">
    <source>
        <dbReference type="EMBL" id="ESO03089.1"/>
    </source>
</evidence>
<evidence type="ECO:0000256" key="10">
    <source>
        <dbReference type="ARBA" id="ARBA00023136"/>
    </source>
</evidence>
<dbReference type="Pfam" id="PF00002">
    <property type="entry name" value="7tm_2"/>
    <property type="match status" value="1"/>
</dbReference>
<dbReference type="AlphaFoldDB" id="T1G474"/>
<evidence type="ECO:0008006" key="19">
    <source>
        <dbReference type="Google" id="ProtNLM"/>
    </source>
</evidence>
<dbReference type="GO" id="GO:0004930">
    <property type="term" value="F:G protein-coupled receptor activity"/>
    <property type="evidence" value="ECO:0007669"/>
    <property type="project" value="InterPro"/>
</dbReference>
<dbReference type="PROSITE" id="PS50261">
    <property type="entry name" value="G_PROTEIN_RECEP_F2_4"/>
    <property type="match status" value="1"/>
</dbReference>
<evidence type="ECO:0000259" key="15">
    <source>
        <dbReference type="PROSITE" id="PS50261"/>
    </source>
</evidence>
<dbReference type="Gene3D" id="2.60.220.50">
    <property type="match status" value="1"/>
</dbReference>
<accession>T1G474</accession>
<dbReference type="PRINTS" id="PR00249">
    <property type="entry name" value="GPCRSECRETIN"/>
</dbReference>
<name>T1G474_HELRO</name>
<evidence type="ECO:0000256" key="4">
    <source>
        <dbReference type="ARBA" id="ARBA00022536"/>
    </source>
</evidence>
<protein>
    <recommendedName>
        <fullName evidence="19">G-protein coupled receptors family 2 profile 2 domain-containing protein</fullName>
    </recommendedName>
</protein>
<dbReference type="GO" id="GO:0005886">
    <property type="term" value="C:plasma membrane"/>
    <property type="evidence" value="ECO:0007669"/>
    <property type="project" value="UniProtKB-SubCell"/>
</dbReference>
<keyword evidence="12" id="KW-0325">Glycoprotein</keyword>
<dbReference type="GeneID" id="20215872"/>
<dbReference type="PANTHER" id="PTHR12011:SF347">
    <property type="entry name" value="FI21270P1-RELATED"/>
    <property type="match status" value="1"/>
</dbReference>
<dbReference type="RefSeq" id="XP_009018782.1">
    <property type="nucleotide sequence ID" value="XM_009020534.1"/>
</dbReference>
<evidence type="ECO:0000313" key="18">
    <source>
        <dbReference type="Proteomes" id="UP000015101"/>
    </source>
</evidence>
<dbReference type="PROSITE" id="PS50221">
    <property type="entry name" value="GAIN_B"/>
    <property type="match status" value="1"/>
</dbReference>
<evidence type="ECO:0000256" key="8">
    <source>
        <dbReference type="ARBA" id="ARBA00022837"/>
    </source>
</evidence>
<keyword evidence="5 13" id="KW-0812">Transmembrane</keyword>
<dbReference type="GO" id="GO:0007166">
    <property type="term" value="P:cell surface receptor signaling pathway"/>
    <property type="evidence" value="ECO:0007669"/>
    <property type="project" value="InterPro"/>
</dbReference>
<keyword evidence="3" id="KW-1003">Cell membrane</keyword>
<evidence type="ECO:0000256" key="1">
    <source>
        <dbReference type="ARBA" id="ARBA00004651"/>
    </source>
</evidence>
<dbReference type="CDD" id="cd15440">
    <property type="entry name" value="7tmB2_latrophilin-like_invertebrate"/>
    <property type="match status" value="1"/>
</dbReference>
<dbReference type="InParanoid" id="T1G474"/>
<keyword evidence="18" id="KW-1185">Reference proteome</keyword>
<dbReference type="EMBL" id="AMQM01004767">
    <property type="status" value="NOT_ANNOTATED_CDS"/>
    <property type="molecule type" value="Genomic_DNA"/>
</dbReference>
<evidence type="ECO:0000256" key="13">
    <source>
        <dbReference type="SAM" id="Phobius"/>
    </source>
</evidence>
<feature type="transmembrane region" description="Helical" evidence="13">
    <location>
        <begin position="155"/>
        <end position="175"/>
    </location>
</feature>
<feature type="transmembrane region" description="Helical" evidence="13">
    <location>
        <begin position="48"/>
        <end position="71"/>
    </location>
</feature>
<dbReference type="InterPro" id="IPR046338">
    <property type="entry name" value="GAIN_dom_sf"/>
</dbReference>
<comment type="subcellular location">
    <subcellularLocation>
        <location evidence="1">Cell membrane</location>
        <topology evidence="1">Multi-pass membrane protein</topology>
    </subcellularLocation>
</comment>
<reference evidence="18" key="1">
    <citation type="submission" date="2012-12" db="EMBL/GenBank/DDBJ databases">
        <authorList>
            <person name="Hellsten U."/>
            <person name="Grimwood J."/>
            <person name="Chapman J.A."/>
            <person name="Shapiro H."/>
            <person name="Aerts A."/>
            <person name="Otillar R.P."/>
            <person name="Terry A.Y."/>
            <person name="Boore J.L."/>
            <person name="Simakov O."/>
            <person name="Marletaz F."/>
            <person name="Cho S.-J."/>
            <person name="Edsinger-Gonzales E."/>
            <person name="Havlak P."/>
            <person name="Kuo D.-H."/>
            <person name="Larsson T."/>
            <person name="Lv J."/>
            <person name="Arendt D."/>
            <person name="Savage R."/>
            <person name="Osoegawa K."/>
            <person name="de Jong P."/>
            <person name="Lindberg D.R."/>
            <person name="Seaver E.C."/>
            <person name="Weisblat D.A."/>
            <person name="Putnam N.H."/>
            <person name="Grigoriev I.V."/>
            <person name="Rokhsar D.S."/>
        </authorList>
    </citation>
    <scope>NUCLEOTIDE SEQUENCE</scope>
</reference>
<organism evidence="17 18">
    <name type="scientific">Helobdella robusta</name>
    <name type="common">Californian leech</name>
    <dbReference type="NCBI Taxonomy" id="6412"/>
    <lineage>
        <taxon>Eukaryota</taxon>
        <taxon>Metazoa</taxon>
        <taxon>Spiralia</taxon>
        <taxon>Lophotrochozoa</taxon>
        <taxon>Annelida</taxon>
        <taxon>Clitellata</taxon>
        <taxon>Hirudinea</taxon>
        <taxon>Rhynchobdellida</taxon>
        <taxon>Glossiphoniidae</taxon>
        <taxon>Helobdella</taxon>
    </lineage>
</organism>
<dbReference type="Pfam" id="PF01825">
    <property type="entry name" value="GPS"/>
    <property type="match status" value="1"/>
</dbReference>
<dbReference type="OrthoDB" id="1100386at2759"/>
<dbReference type="InterPro" id="IPR000832">
    <property type="entry name" value="GPCR_2_secretin-like"/>
</dbReference>
<feature type="transmembrane region" description="Helical" evidence="13">
    <location>
        <begin position="121"/>
        <end position="148"/>
    </location>
</feature>
<dbReference type="OMA" id="FRSHANQ"/>
<evidence type="ECO:0000256" key="11">
    <source>
        <dbReference type="ARBA" id="ARBA00023157"/>
    </source>
</evidence>
<evidence type="ECO:0000256" key="9">
    <source>
        <dbReference type="ARBA" id="ARBA00022989"/>
    </source>
</evidence>
<proteinExistence type="inferred from homology"/>
<reference evidence="17" key="3">
    <citation type="submission" date="2015-06" db="UniProtKB">
        <authorList>
            <consortium name="EnsemblMetazoa"/>
        </authorList>
    </citation>
    <scope>IDENTIFICATION</scope>
</reference>
<keyword evidence="10 13" id="KW-0472">Membrane</keyword>
<keyword evidence="11" id="KW-1015">Disulfide bond</keyword>
<dbReference type="EnsemblMetazoa" id="HelroT80944">
    <property type="protein sequence ID" value="HelroP80944"/>
    <property type="gene ID" value="HelroG80944"/>
</dbReference>
<comment type="similarity">
    <text evidence="2">Belongs to the G-protein coupled receptor 2 family. Adhesion G-protein coupled receptor (ADGR) subfamily.</text>
</comment>
<evidence type="ECO:0000256" key="12">
    <source>
        <dbReference type="ARBA" id="ARBA00023180"/>
    </source>
</evidence>